<dbReference type="Gene3D" id="3.20.20.80">
    <property type="entry name" value="Glycosidases"/>
    <property type="match status" value="1"/>
</dbReference>
<gene>
    <name evidence="14" type="ORF">AGOS_AGL351W</name>
</gene>
<dbReference type="InterPro" id="IPR004886">
    <property type="entry name" value="Glucanosyltransferase"/>
</dbReference>
<keyword evidence="3" id="KW-1003">Cell membrane</keyword>
<dbReference type="GeneID" id="4622609"/>
<dbReference type="SUPFAM" id="SSF51445">
    <property type="entry name" value="(Trans)glycosidases"/>
    <property type="match status" value="1"/>
</dbReference>
<dbReference type="FunFam" id="3.20.20.80:FF:000038">
    <property type="entry name" value="1,3-beta-glucanosyltransferase"/>
    <property type="match status" value="1"/>
</dbReference>
<evidence type="ECO:0000313" key="15">
    <source>
        <dbReference type="Proteomes" id="UP000000591"/>
    </source>
</evidence>
<keyword evidence="5 11" id="KW-0732">Signal</keyword>
<keyword evidence="7" id="KW-1015">Disulfide bond</keyword>
<dbReference type="HOGENOM" id="CLU_021855_2_1_1"/>
<proteinExistence type="inferred from homology"/>
<dbReference type="EC" id="2.4.1.-" evidence="11"/>
<keyword evidence="6 11" id="KW-0472">Membrane</keyword>
<dbReference type="GO" id="GO:0009277">
    <property type="term" value="C:fungal-type cell wall"/>
    <property type="evidence" value="ECO:0000318"/>
    <property type="project" value="GO_Central"/>
</dbReference>
<dbReference type="GO" id="GO:0098552">
    <property type="term" value="C:side of membrane"/>
    <property type="evidence" value="ECO:0007669"/>
    <property type="project" value="UniProtKB-KW"/>
</dbReference>
<keyword evidence="8" id="KW-0325">Glycoprotein</keyword>
<dbReference type="SMART" id="SM00768">
    <property type="entry name" value="X8"/>
    <property type="match status" value="1"/>
</dbReference>
<feature type="domain" description="X8" evidence="13">
    <location>
        <begin position="401"/>
        <end position="492"/>
    </location>
</feature>
<dbReference type="OrthoDB" id="421038at2759"/>
<keyword evidence="12" id="KW-0812">Transmembrane</keyword>
<comment type="similarity">
    <text evidence="2 11">Belongs to the glycosyl hydrolase 72 family.</text>
</comment>
<dbReference type="eggNOG" id="ENOG502QPST">
    <property type="taxonomic scope" value="Eukaryota"/>
</dbReference>
<evidence type="ECO:0000256" key="6">
    <source>
        <dbReference type="ARBA" id="ARBA00023136"/>
    </source>
</evidence>
<comment type="function">
    <text evidence="11">Splits internally a 1,3-beta-glucan molecule and transfers the newly generated reducing end (the donor) to the non-reducing end of another 1,3-beta-glucan molecule (the acceptor) forming a 1,3-beta linkage, resulting in the elongation of 1,3-beta-glucan chains in the cell wall.</text>
</comment>
<dbReference type="CAZy" id="CBM43">
    <property type="family name" value="Carbohydrate-Binding Module Family 43"/>
</dbReference>
<reference evidence="15" key="2">
    <citation type="journal article" date="2013" name="G3 (Bethesda)">
        <title>Genomes of Ashbya fungi isolated from insects reveal four mating-type loci, numerous translocations, lack of transposons, and distinct gene duplications.</title>
        <authorList>
            <person name="Dietrich F.S."/>
            <person name="Voegeli S."/>
            <person name="Kuo S."/>
            <person name="Philippsen P."/>
        </authorList>
    </citation>
    <scope>GENOME REANNOTATION</scope>
    <source>
        <strain evidence="15">ATCC 10895 / CBS 109.51 / FGSC 9923 / NRRL Y-1056</strain>
    </source>
</reference>
<evidence type="ECO:0000256" key="12">
    <source>
        <dbReference type="SAM" id="Phobius"/>
    </source>
</evidence>
<feature type="chain" id="PRO_5005144167" description="1,3-beta-glucanosyltransferase" evidence="11">
    <location>
        <begin position="20"/>
        <end position="554"/>
    </location>
</feature>
<dbReference type="RefSeq" id="NP_986316.2">
    <property type="nucleotide sequence ID" value="NM_211378.2"/>
</dbReference>
<evidence type="ECO:0000256" key="7">
    <source>
        <dbReference type="ARBA" id="ARBA00023157"/>
    </source>
</evidence>
<dbReference type="Gene3D" id="1.20.58.1040">
    <property type="match status" value="1"/>
</dbReference>
<organism evidence="14 15">
    <name type="scientific">Eremothecium gossypii (strain ATCC 10895 / CBS 109.51 / FGSC 9923 / NRRL Y-1056)</name>
    <name type="common">Yeast</name>
    <name type="synonym">Ashbya gossypii</name>
    <dbReference type="NCBI Taxonomy" id="284811"/>
    <lineage>
        <taxon>Eukaryota</taxon>
        <taxon>Fungi</taxon>
        <taxon>Dikarya</taxon>
        <taxon>Ascomycota</taxon>
        <taxon>Saccharomycotina</taxon>
        <taxon>Saccharomycetes</taxon>
        <taxon>Saccharomycetales</taxon>
        <taxon>Saccharomycetaceae</taxon>
        <taxon>Eremothecium</taxon>
    </lineage>
</organism>
<dbReference type="GO" id="GO:0031982">
    <property type="term" value="C:vesicle"/>
    <property type="evidence" value="ECO:0007669"/>
    <property type="project" value="UniProtKB-ARBA"/>
</dbReference>
<dbReference type="PANTHER" id="PTHR31468">
    <property type="entry name" value="1,3-BETA-GLUCANOSYLTRANSFERASE GAS1"/>
    <property type="match status" value="1"/>
</dbReference>
<evidence type="ECO:0000256" key="8">
    <source>
        <dbReference type="ARBA" id="ARBA00023180"/>
    </source>
</evidence>
<dbReference type="GO" id="GO:0071970">
    <property type="term" value="P:fungal-type cell wall (1-&gt;3)-beta-D-glucan biosynthetic process"/>
    <property type="evidence" value="ECO:0000318"/>
    <property type="project" value="GO_Central"/>
</dbReference>
<name>Q751S4_EREGS</name>
<evidence type="ECO:0000256" key="1">
    <source>
        <dbReference type="ARBA" id="ARBA00004609"/>
    </source>
</evidence>
<dbReference type="Proteomes" id="UP000000591">
    <property type="component" value="Chromosome VII"/>
</dbReference>
<dbReference type="AlphaFoldDB" id="Q751S4"/>
<dbReference type="OMA" id="PAPCENC"/>
<keyword evidence="9 11" id="KW-0449">Lipoprotein</keyword>
<dbReference type="EMBL" id="AE016820">
    <property type="protein sequence ID" value="AAS54140.2"/>
    <property type="molecule type" value="Genomic_DNA"/>
</dbReference>
<dbReference type="Pfam" id="PF03198">
    <property type="entry name" value="Glyco_hydro_72"/>
    <property type="match status" value="1"/>
</dbReference>
<dbReference type="Pfam" id="PF07983">
    <property type="entry name" value="X8"/>
    <property type="match status" value="1"/>
</dbReference>
<evidence type="ECO:0000256" key="11">
    <source>
        <dbReference type="RuleBase" id="RU361209"/>
    </source>
</evidence>
<dbReference type="GO" id="GO:0031505">
    <property type="term" value="P:fungal-type cell wall organization"/>
    <property type="evidence" value="ECO:0000318"/>
    <property type="project" value="GO_Central"/>
</dbReference>
<dbReference type="KEGG" id="ago:AGOS_AGL351W"/>
<dbReference type="PANTHER" id="PTHR31468:SF2">
    <property type="entry name" value="1,3-BETA-GLUCANOSYLTRANSFERASE GAS1"/>
    <property type="match status" value="1"/>
</dbReference>
<dbReference type="FunFam" id="1.20.58.1040:FF:000005">
    <property type="entry name" value="1,3-beta-glucanosyltransferase"/>
    <property type="match status" value="1"/>
</dbReference>
<evidence type="ECO:0000256" key="3">
    <source>
        <dbReference type="ARBA" id="ARBA00022475"/>
    </source>
</evidence>
<keyword evidence="10" id="KW-0961">Cell wall biogenesis/degradation</keyword>
<dbReference type="CAZy" id="GH72">
    <property type="family name" value="Glycoside Hydrolase Family 72"/>
</dbReference>
<evidence type="ECO:0000256" key="10">
    <source>
        <dbReference type="ARBA" id="ARBA00023316"/>
    </source>
</evidence>
<feature type="transmembrane region" description="Helical" evidence="12">
    <location>
        <begin position="532"/>
        <end position="552"/>
    </location>
</feature>
<dbReference type="InterPro" id="IPR017853">
    <property type="entry name" value="GH"/>
</dbReference>
<evidence type="ECO:0000256" key="5">
    <source>
        <dbReference type="ARBA" id="ARBA00022729"/>
    </source>
</evidence>
<keyword evidence="11" id="KW-0808">Transferase</keyword>
<evidence type="ECO:0000259" key="13">
    <source>
        <dbReference type="SMART" id="SM00768"/>
    </source>
</evidence>
<evidence type="ECO:0000256" key="4">
    <source>
        <dbReference type="ARBA" id="ARBA00022622"/>
    </source>
</evidence>
<dbReference type="GO" id="GO:0005886">
    <property type="term" value="C:plasma membrane"/>
    <property type="evidence" value="ECO:0007669"/>
    <property type="project" value="UniProtKB-SubCell"/>
</dbReference>
<keyword evidence="15" id="KW-1185">Reference proteome</keyword>
<feature type="signal peptide" evidence="11">
    <location>
        <begin position="1"/>
        <end position="19"/>
    </location>
</feature>
<protein>
    <recommendedName>
        <fullName evidence="11">1,3-beta-glucanosyltransferase</fullName>
        <ecNumber evidence="11">2.4.1.-</ecNumber>
    </recommendedName>
</protein>
<evidence type="ECO:0000256" key="9">
    <source>
        <dbReference type="ARBA" id="ARBA00023288"/>
    </source>
</evidence>
<keyword evidence="12" id="KW-1133">Transmembrane helix</keyword>
<accession>Q751S4</accession>
<dbReference type="GO" id="GO:0042124">
    <property type="term" value="F:1,3-beta-glucanosyltransferase activity"/>
    <property type="evidence" value="ECO:0000318"/>
    <property type="project" value="GO_Central"/>
</dbReference>
<keyword evidence="4 11" id="KW-0336">GPI-anchor</keyword>
<dbReference type="STRING" id="284811.Q751S4"/>
<evidence type="ECO:0000256" key="2">
    <source>
        <dbReference type="ARBA" id="ARBA00007528"/>
    </source>
</evidence>
<evidence type="ECO:0000313" key="14">
    <source>
        <dbReference type="EMBL" id="AAS54140.2"/>
    </source>
</evidence>
<dbReference type="InParanoid" id="Q751S4"/>
<reference evidence="14 15" key="1">
    <citation type="journal article" date="2004" name="Science">
        <title>The Ashbya gossypii genome as a tool for mapping the ancient Saccharomyces cerevisiae genome.</title>
        <authorList>
            <person name="Dietrich F.S."/>
            <person name="Voegeli S."/>
            <person name="Brachat S."/>
            <person name="Lerch A."/>
            <person name="Gates K."/>
            <person name="Steiner S."/>
            <person name="Mohr C."/>
            <person name="Pohlmann R."/>
            <person name="Luedi P."/>
            <person name="Choi S."/>
            <person name="Wing R.A."/>
            <person name="Flavier A."/>
            <person name="Gaffney T.D."/>
            <person name="Philippsen P."/>
        </authorList>
    </citation>
    <scope>NUCLEOTIDE SEQUENCE [LARGE SCALE GENOMIC DNA]</scope>
    <source>
        <strain evidence="15">ATCC 10895 / CBS 109.51 / FGSC 9923 / NRRL Y-1056</strain>
    </source>
</reference>
<comment type="subcellular location">
    <subcellularLocation>
        <location evidence="1 11">Cell membrane</location>
        <topology evidence="1 11">Lipid-anchor</topology>
        <topology evidence="1 11">GPI-anchor</topology>
    </subcellularLocation>
</comment>
<sequence>MLQTAIYGTVACLLQAVVAQRNNGGAALSATAGTAPSIATSSPSTNKVPPIEIHGNKFFYSNNGSQFYMKGIAYQAETSDASASATINDPLADYESCSRDLPYLLELNTNTLRVYAVNSSLDHSRCMELFESNGIYIVADLSEPALSINRNNPEWSLKLFERYAGVVDEMQKYSNVLGFFAGNEVTNEINNTAASAFVKAAIRDTKAYIKEKGYREIPVGYSTNDDSNFRQEIADYFACGSQEEKADFYGFNVYSWCGDSTFEKSGYSDRTKEFSNLGIPVFFSEYGCNEVRPRKFGEVSALYGSDMTDVWSGGIVYMYFEETNQYGLVTVDSSGRVSTNDDYNNLKTALATISPSSANKDSYTASSGSVACPTTGSNWQAATSLPPSPQKDVCDCIKSALRCVISPDVDQKDYSELFGYLCSEADVDCSDISADGTTGNYGAFSFCDDETKLSYLLNKYYQEKGRSSSSACDFSGSATLVSATGTASTCVPTSTGINLGSSSSNSGSGRGDSTTATSSAAAAADAIQPNTFSMALFIPTALVFMLTGFGIAMS</sequence>
<dbReference type="FunCoup" id="Q751S4">
    <property type="interactions" value="194"/>
</dbReference>
<dbReference type="InterPro" id="IPR012946">
    <property type="entry name" value="X8"/>
</dbReference>